<reference evidence="7" key="1">
    <citation type="journal article" date="2014" name="Genome Announc.">
        <title>Complete Genome Sequence of the Highly Transformable Pseudomonas stutzeri Strain 28a24.</title>
        <authorList>
            <person name="Smith B.A."/>
            <person name="Dougherty K.M."/>
            <person name="Baltrus D.A."/>
        </authorList>
    </citation>
    <scope>NUCLEOTIDE SEQUENCE [LARGE SCALE GENOMIC DNA]</scope>
    <source>
        <strain evidence="7">28a24</strain>
    </source>
</reference>
<accession>W8R674</accession>
<gene>
    <name evidence="6" type="ORF">CH92_01290</name>
</gene>
<dbReference type="Pfam" id="PF00196">
    <property type="entry name" value="GerE"/>
    <property type="match status" value="1"/>
</dbReference>
<dbReference type="PRINTS" id="PR00038">
    <property type="entry name" value="HTHLUXR"/>
</dbReference>
<name>W8R674_STUST</name>
<dbReference type="CDD" id="cd06170">
    <property type="entry name" value="LuxR_C_like"/>
    <property type="match status" value="1"/>
</dbReference>
<dbReference type="SMART" id="SM00421">
    <property type="entry name" value="HTH_LUXR"/>
    <property type="match status" value="1"/>
</dbReference>
<reference evidence="6 7" key="2">
    <citation type="submission" date="2014-03" db="EMBL/GenBank/DDBJ databases">
        <authorList>
            <person name="Baltrus D."/>
            <person name="Dougherty K."/>
        </authorList>
    </citation>
    <scope>NUCLEOTIDE SEQUENCE</scope>
    <source>
        <strain evidence="6 7">28a24</strain>
    </source>
</reference>
<dbReference type="CDD" id="cd17535">
    <property type="entry name" value="REC_NarL-like"/>
    <property type="match status" value="1"/>
</dbReference>
<dbReference type="GO" id="GO:0000160">
    <property type="term" value="P:phosphorelay signal transduction system"/>
    <property type="evidence" value="ECO:0007669"/>
    <property type="project" value="InterPro"/>
</dbReference>
<dbReference type="Gene3D" id="3.40.50.2300">
    <property type="match status" value="1"/>
</dbReference>
<feature type="domain" description="Response regulatory" evidence="5">
    <location>
        <begin position="12"/>
        <end position="129"/>
    </location>
</feature>
<dbReference type="EMBL" id="CP007441">
    <property type="protein sequence ID" value="AHL73802.1"/>
    <property type="molecule type" value="Genomic_DNA"/>
</dbReference>
<dbReference type="KEGG" id="pstt:CH92_01290"/>
<organism evidence="6 7">
    <name type="scientific">Stutzerimonas stutzeri</name>
    <name type="common">Pseudomonas stutzeri</name>
    <dbReference type="NCBI Taxonomy" id="316"/>
    <lineage>
        <taxon>Bacteria</taxon>
        <taxon>Pseudomonadati</taxon>
        <taxon>Pseudomonadota</taxon>
        <taxon>Gammaproteobacteria</taxon>
        <taxon>Pseudomonadales</taxon>
        <taxon>Pseudomonadaceae</taxon>
        <taxon>Stutzerimonas</taxon>
    </lineage>
</organism>
<dbReference type="SUPFAM" id="SSF46894">
    <property type="entry name" value="C-terminal effector domain of the bipartite response regulators"/>
    <property type="match status" value="1"/>
</dbReference>
<dbReference type="AlphaFoldDB" id="W8R674"/>
<feature type="modified residue" description="4-aspartylphosphate" evidence="3">
    <location>
        <position position="64"/>
    </location>
</feature>
<dbReference type="Proteomes" id="UP000019522">
    <property type="component" value="Chromosome"/>
</dbReference>
<evidence type="ECO:0000256" key="2">
    <source>
        <dbReference type="ARBA" id="ARBA00023125"/>
    </source>
</evidence>
<keyword evidence="2" id="KW-0238">DNA-binding</keyword>
<evidence type="ECO:0000259" key="5">
    <source>
        <dbReference type="PROSITE" id="PS50110"/>
    </source>
</evidence>
<keyword evidence="1 3" id="KW-0597">Phosphoprotein</keyword>
<dbReference type="Pfam" id="PF00072">
    <property type="entry name" value="Response_reg"/>
    <property type="match status" value="1"/>
</dbReference>
<evidence type="ECO:0000256" key="3">
    <source>
        <dbReference type="PROSITE-ProRule" id="PRU00169"/>
    </source>
</evidence>
<dbReference type="GO" id="GO:0006355">
    <property type="term" value="P:regulation of DNA-templated transcription"/>
    <property type="evidence" value="ECO:0007669"/>
    <property type="project" value="InterPro"/>
</dbReference>
<dbReference type="PANTHER" id="PTHR45566:SF2">
    <property type="entry name" value="NARL SUBFAMILY"/>
    <property type="match status" value="1"/>
</dbReference>
<dbReference type="PROSITE" id="PS50110">
    <property type="entry name" value="RESPONSE_REGULATORY"/>
    <property type="match status" value="1"/>
</dbReference>
<sequence length="219" mass="23720">MPERPMSESNLRIIVADDHPVFREGLVRIVARAFPKAQVDEAETFDEVLLQARRDVAPDVMILDLLFPGMEPVASIGALRQEFRRTSLVVVSMVDDPQLIDAVMAAGADGFIGKAVSPDDIAQSLLAIRAGEPVVRQALAGLHAREGEEAALDALTPRQLDVLRLIVEGLSNKEIGRALQISPFTVRIHVSALLRTLNVSSRAAAAAKGAHALRWSRRG</sequence>
<dbReference type="PATRIC" id="fig|316.77.peg.263"/>
<dbReference type="GO" id="GO:0003677">
    <property type="term" value="F:DNA binding"/>
    <property type="evidence" value="ECO:0007669"/>
    <property type="project" value="UniProtKB-KW"/>
</dbReference>
<evidence type="ECO:0000313" key="6">
    <source>
        <dbReference type="EMBL" id="AHL73802.1"/>
    </source>
</evidence>
<dbReference type="InterPro" id="IPR000792">
    <property type="entry name" value="Tscrpt_reg_LuxR_C"/>
</dbReference>
<protein>
    <submittedName>
        <fullName evidence="6">Transcriptional regulator</fullName>
    </submittedName>
</protein>
<dbReference type="InterPro" id="IPR011006">
    <property type="entry name" value="CheY-like_superfamily"/>
</dbReference>
<dbReference type="PANTHER" id="PTHR45566">
    <property type="entry name" value="HTH-TYPE TRANSCRIPTIONAL REGULATOR YHJB-RELATED"/>
    <property type="match status" value="1"/>
</dbReference>
<dbReference type="SMART" id="SM00448">
    <property type="entry name" value="REC"/>
    <property type="match status" value="1"/>
</dbReference>
<dbReference type="InterPro" id="IPR051015">
    <property type="entry name" value="EvgA-like"/>
</dbReference>
<dbReference type="InterPro" id="IPR001789">
    <property type="entry name" value="Sig_transdc_resp-reg_receiver"/>
</dbReference>
<proteinExistence type="predicted"/>
<dbReference type="SUPFAM" id="SSF52172">
    <property type="entry name" value="CheY-like"/>
    <property type="match status" value="1"/>
</dbReference>
<dbReference type="PROSITE" id="PS50043">
    <property type="entry name" value="HTH_LUXR_2"/>
    <property type="match status" value="1"/>
</dbReference>
<evidence type="ECO:0000256" key="1">
    <source>
        <dbReference type="ARBA" id="ARBA00022553"/>
    </source>
</evidence>
<dbReference type="InterPro" id="IPR058245">
    <property type="entry name" value="NreC/VraR/RcsB-like_REC"/>
</dbReference>
<evidence type="ECO:0000313" key="7">
    <source>
        <dbReference type="Proteomes" id="UP000019522"/>
    </source>
</evidence>
<feature type="domain" description="HTH luxR-type" evidence="4">
    <location>
        <begin position="148"/>
        <end position="213"/>
    </location>
</feature>
<dbReference type="InterPro" id="IPR016032">
    <property type="entry name" value="Sig_transdc_resp-reg_C-effctor"/>
</dbReference>
<evidence type="ECO:0000259" key="4">
    <source>
        <dbReference type="PROSITE" id="PS50043"/>
    </source>
</evidence>